<sequence length="49" mass="6217">MFQKLECRIYFEKANNFRLDTIFKKLFHLYKINHPFLELFSYVHKYTLK</sequence>
<dbReference type="AlphaFoldDB" id="M3CML0"/>
<comment type="caution">
    <text evidence="1">The sequence shown here is derived from an EMBL/GenBank/DDBJ whole genome shotgun (WGS) entry which is preliminary data.</text>
</comment>
<dbReference type="Proteomes" id="UP000011754">
    <property type="component" value="Unassembled WGS sequence"/>
</dbReference>
<gene>
    <name evidence="1" type="ORF">LEP1GSC067_4294</name>
</gene>
<dbReference type="EMBL" id="AKWW02000035">
    <property type="protein sequence ID" value="EMF42729.1"/>
    <property type="molecule type" value="Genomic_DNA"/>
</dbReference>
<reference evidence="1 2" key="1">
    <citation type="submission" date="2013-01" db="EMBL/GenBank/DDBJ databases">
        <authorList>
            <person name="Harkins D.M."/>
            <person name="Durkin A.S."/>
            <person name="Brinkac L.M."/>
            <person name="Haft D.H."/>
            <person name="Selengut J.D."/>
            <person name="Sanka R."/>
            <person name="DePew J."/>
            <person name="Purushe J."/>
            <person name="Hartskeerl R.A."/>
            <person name="Ahmed A."/>
            <person name="van der Linden H."/>
            <person name="Goris M.G.A."/>
            <person name="Vinetz J.M."/>
            <person name="Sutton G.G."/>
            <person name="Nierman W.C."/>
            <person name="Fouts D.E."/>
        </authorList>
    </citation>
    <scope>NUCLEOTIDE SEQUENCE [LARGE SCALE GENOMIC DNA]</scope>
    <source>
        <strain evidence="1 2">TE 1992</strain>
    </source>
</reference>
<accession>M3CML0</accession>
<proteinExistence type="predicted"/>
<organism evidence="1 2">
    <name type="scientific">Leptospira interrogans serovar Lora str. TE 1992</name>
    <dbReference type="NCBI Taxonomy" id="1193028"/>
    <lineage>
        <taxon>Bacteria</taxon>
        <taxon>Pseudomonadati</taxon>
        <taxon>Spirochaetota</taxon>
        <taxon>Spirochaetia</taxon>
        <taxon>Leptospirales</taxon>
        <taxon>Leptospiraceae</taxon>
        <taxon>Leptospira</taxon>
    </lineage>
</organism>
<protein>
    <submittedName>
        <fullName evidence="1">Uncharacterized protein</fullName>
    </submittedName>
</protein>
<evidence type="ECO:0000313" key="2">
    <source>
        <dbReference type="Proteomes" id="UP000011754"/>
    </source>
</evidence>
<evidence type="ECO:0000313" key="1">
    <source>
        <dbReference type="EMBL" id="EMF42729.1"/>
    </source>
</evidence>
<name>M3CML0_LEPIR</name>